<dbReference type="RefSeq" id="WP_328857159.1">
    <property type="nucleotide sequence ID" value="NZ_CP108021.1"/>
</dbReference>
<dbReference type="GO" id="GO:0016705">
    <property type="term" value="F:oxidoreductase activity, acting on paired donors, with incorporation or reduction of molecular oxygen"/>
    <property type="evidence" value="ECO:0007669"/>
    <property type="project" value="InterPro"/>
</dbReference>
<feature type="domain" description="Luciferase-like" evidence="3">
    <location>
        <begin position="24"/>
        <end position="301"/>
    </location>
</feature>
<evidence type="ECO:0000259" key="3">
    <source>
        <dbReference type="Pfam" id="PF00296"/>
    </source>
</evidence>
<dbReference type="Proteomes" id="UP001432128">
    <property type="component" value="Chromosome"/>
</dbReference>
<proteinExistence type="predicted"/>
<organism evidence="4 5">
    <name type="scientific">Williamsia herbipolensis</name>
    <dbReference type="NCBI Taxonomy" id="1603258"/>
    <lineage>
        <taxon>Bacteria</taxon>
        <taxon>Bacillati</taxon>
        <taxon>Actinomycetota</taxon>
        <taxon>Actinomycetes</taxon>
        <taxon>Mycobacteriales</taxon>
        <taxon>Nocardiaceae</taxon>
        <taxon>Williamsia</taxon>
    </lineage>
</organism>
<protein>
    <submittedName>
        <fullName evidence="4">LLM class flavin-dependent oxidoreductase</fullName>
    </submittedName>
</protein>
<dbReference type="SUPFAM" id="SSF51679">
    <property type="entry name" value="Bacterial luciferase-like"/>
    <property type="match status" value="1"/>
</dbReference>
<evidence type="ECO:0000256" key="2">
    <source>
        <dbReference type="ARBA" id="ARBA00023033"/>
    </source>
</evidence>
<evidence type="ECO:0000256" key="1">
    <source>
        <dbReference type="ARBA" id="ARBA00023002"/>
    </source>
</evidence>
<evidence type="ECO:0000313" key="5">
    <source>
        <dbReference type="Proteomes" id="UP001432128"/>
    </source>
</evidence>
<dbReference type="InterPro" id="IPR050766">
    <property type="entry name" value="Bact_Lucif_Oxidored"/>
</dbReference>
<sequence length="359" mass="38281">MQIGIDNFVSSVVEYDTGREIDGRTRIGHLLEEVEVADRSGVDVYGIGEHHRPEFYDSAPTVLLAAAAARTRDIRLTSAVSVLSADDPVRLHQQFATIDLISNGRAEMVVGRGSFTEAFPLFGLELADYDSLFAAKLDLLLRIRENPASVTWSGPHRPALRGQGVYPKPVQGAIPMWLGVGGSPESFVRAGRLGLPLMVAIIGGEPRRFRPLIDLYREAGSRSGFTPEQLPVGIHAPGLVADTDDAAVAAAYPGWADLFGRIGRERGFGAPGRAEFDAMAGPHGAMFVGSPDTVAEKIARVSDDLGGLARLTVQMTNTKLPHDAMLRGIELLGGSVKPAVAQLMRATTPAANPTATDRA</sequence>
<accession>A0AAU4K0T1</accession>
<dbReference type="GO" id="GO:0005829">
    <property type="term" value="C:cytosol"/>
    <property type="evidence" value="ECO:0007669"/>
    <property type="project" value="TreeGrafter"/>
</dbReference>
<dbReference type="CDD" id="cd00347">
    <property type="entry name" value="Flavin_utilizing_monoxygenases"/>
    <property type="match status" value="1"/>
</dbReference>
<keyword evidence="1" id="KW-0560">Oxidoreductase</keyword>
<dbReference type="InterPro" id="IPR011251">
    <property type="entry name" value="Luciferase-like_dom"/>
</dbReference>
<dbReference type="PANTHER" id="PTHR30137">
    <property type="entry name" value="LUCIFERASE-LIKE MONOOXYGENASE"/>
    <property type="match status" value="1"/>
</dbReference>
<dbReference type="Pfam" id="PF00296">
    <property type="entry name" value="Bac_luciferase"/>
    <property type="match status" value="1"/>
</dbReference>
<reference evidence="4 5" key="1">
    <citation type="submission" date="2022-10" db="EMBL/GenBank/DDBJ databases">
        <title>The complete genomes of actinobacterial strains from the NBC collection.</title>
        <authorList>
            <person name="Joergensen T.S."/>
            <person name="Alvarez Arevalo M."/>
            <person name="Sterndorff E.B."/>
            <person name="Faurdal D."/>
            <person name="Vuksanovic O."/>
            <person name="Mourched A.-S."/>
            <person name="Charusanti P."/>
            <person name="Shaw S."/>
            <person name="Blin K."/>
            <person name="Weber T."/>
        </authorList>
    </citation>
    <scope>NUCLEOTIDE SEQUENCE [LARGE SCALE GENOMIC DNA]</scope>
    <source>
        <strain evidence="4 5">NBC_00319</strain>
    </source>
</reference>
<dbReference type="InterPro" id="IPR036661">
    <property type="entry name" value="Luciferase-like_sf"/>
</dbReference>
<dbReference type="GO" id="GO:0004497">
    <property type="term" value="F:monooxygenase activity"/>
    <property type="evidence" value="ECO:0007669"/>
    <property type="project" value="UniProtKB-KW"/>
</dbReference>
<dbReference type="KEGG" id="whr:OG579_18690"/>
<dbReference type="Gene3D" id="3.20.20.30">
    <property type="entry name" value="Luciferase-like domain"/>
    <property type="match status" value="1"/>
</dbReference>
<keyword evidence="2" id="KW-0503">Monooxygenase</keyword>
<evidence type="ECO:0000313" key="4">
    <source>
        <dbReference type="EMBL" id="WUM19697.1"/>
    </source>
</evidence>
<dbReference type="EMBL" id="CP108021">
    <property type="protein sequence ID" value="WUM19697.1"/>
    <property type="molecule type" value="Genomic_DNA"/>
</dbReference>
<keyword evidence="5" id="KW-1185">Reference proteome</keyword>
<gene>
    <name evidence="4" type="ORF">OG579_18690</name>
</gene>
<dbReference type="AlphaFoldDB" id="A0AAU4K0T1"/>
<dbReference type="PANTHER" id="PTHR30137:SF8">
    <property type="entry name" value="BLR5498 PROTEIN"/>
    <property type="match status" value="1"/>
</dbReference>
<name>A0AAU4K0T1_9NOCA</name>